<name>A0A2K2CQN1_BRADI</name>
<protein>
    <submittedName>
        <fullName evidence="1 2">Uncharacterized protein</fullName>
    </submittedName>
</protein>
<dbReference type="EMBL" id="CM000883">
    <property type="protein sequence ID" value="PNT64336.1"/>
    <property type="molecule type" value="Genomic_DNA"/>
</dbReference>
<dbReference type="InParanoid" id="A0A2K2CQN1"/>
<evidence type="ECO:0000313" key="1">
    <source>
        <dbReference type="EMBL" id="PNT64336.1"/>
    </source>
</evidence>
<organism evidence="1">
    <name type="scientific">Brachypodium distachyon</name>
    <name type="common">Purple false brome</name>
    <name type="synonym">Trachynia distachya</name>
    <dbReference type="NCBI Taxonomy" id="15368"/>
    <lineage>
        <taxon>Eukaryota</taxon>
        <taxon>Viridiplantae</taxon>
        <taxon>Streptophyta</taxon>
        <taxon>Embryophyta</taxon>
        <taxon>Tracheophyta</taxon>
        <taxon>Spermatophyta</taxon>
        <taxon>Magnoliopsida</taxon>
        <taxon>Liliopsida</taxon>
        <taxon>Poales</taxon>
        <taxon>Poaceae</taxon>
        <taxon>BOP clade</taxon>
        <taxon>Pooideae</taxon>
        <taxon>Stipodae</taxon>
        <taxon>Brachypodieae</taxon>
        <taxon>Brachypodium</taxon>
    </lineage>
</organism>
<dbReference type="AlphaFoldDB" id="A0A2K2CQN1"/>
<accession>A0A2K2CQN1</accession>
<sequence length="104" mass="12035">MCSRYYQNHKSLKFSGEVLYVIIWRVQAHDNPHENLVLKLRLCILSLKTNLHTCIWPNISFSGVHVHGVYLCILLMNVSFVLANMQQNISSECLYCLNGVILDR</sequence>
<reference evidence="1 2" key="1">
    <citation type="journal article" date="2010" name="Nature">
        <title>Genome sequencing and analysis of the model grass Brachypodium distachyon.</title>
        <authorList>
            <consortium name="International Brachypodium Initiative"/>
        </authorList>
    </citation>
    <scope>NUCLEOTIDE SEQUENCE [LARGE SCALE GENOMIC DNA]</scope>
    <source>
        <strain evidence="1 2">Bd21</strain>
    </source>
</reference>
<proteinExistence type="predicted"/>
<dbReference type="Proteomes" id="UP000008810">
    <property type="component" value="Chromosome 4"/>
</dbReference>
<keyword evidence="3" id="KW-1185">Reference proteome</keyword>
<evidence type="ECO:0000313" key="2">
    <source>
        <dbReference type="EnsemblPlants" id="PNT64336"/>
    </source>
</evidence>
<gene>
    <name evidence="1" type="ORF">BRADI_4g27731v3</name>
</gene>
<dbReference type="EnsemblPlants" id="PNT64336">
    <property type="protein sequence ID" value="PNT64336"/>
    <property type="gene ID" value="BRADI_4g27731v3"/>
</dbReference>
<dbReference type="Gramene" id="PNT64336">
    <property type="protein sequence ID" value="PNT64336"/>
    <property type="gene ID" value="BRADI_4g27731v3"/>
</dbReference>
<evidence type="ECO:0000313" key="3">
    <source>
        <dbReference type="Proteomes" id="UP000008810"/>
    </source>
</evidence>
<reference evidence="1" key="2">
    <citation type="submission" date="2017-06" db="EMBL/GenBank/DDBJ databases">
        <title>WGS assembly of Brachypodium distachyon.</title>
        <authorList>
            <consortium name="The International Brachypodium Initiative"/>
            <person name="Lucas S."/>
            <person name="Harmon-Smith M."/>
            <person name="Lail K."/>
            <person name="Tice H."/>
            <person name="Grimwood J."/>
            <person name="Bruce D."/>
            <person name="Barry K."/>
            <person name="Shu S."/>
            <person name="Lindquist E."/>
            <person name="Wang M."/>
            <person name="Pitluck S."/>
            <person name="Vogel J.P."/>
            <person name="Garvin D.F."/>
            <person name="Mockler T.C."/>
            <person name="Schmutz J."/>
            <person name="Rokhsar D."/>
            <person name="Bevan M.W."/>
        </authorList>
    </citation>
    <scope>NUCLEOTIDE SEQUENCE</scope>
    <source>
        <strain evidence="1">Bd21</strain>
    </source>
</reference>
<reference evidence="2" key="3">
    <citation type="submission" date="2018-08" db="UniProtKB">
        <authorList>
            <consortium name="EnsemblPlants"/>
        </authorList>
    </citation>
    <scope>IDENTIFICATION</scope>
    <source>
        <strain evidence="2">cv. Bd21</strain>
    </source>
</reference>